<sequence length="845" mass="96497">MSQMTHNKRVSPENPVAAEVVHQPAASSEYVQKGPRLSEVFQNCCDAHDVKTDSNILTILEKGFQNEVVNLDFSSNYLGLKCMQALLETLMDCPKLEVLSFAGNYLKPEIMPFLVKTAQTLPSLTTLNLSNNSTLGFSAAKQLVQLVKNNIRLVELDLEGTGIGPQAKDLITKLLMDNTTNQSFWERTPSASPRVKKKPVAVELDGSLLTPTATTPSAAPVSATPSPGFPGSLKIPKALMEDGPALQDLAQQNFEANSRLKEEVLLGETRMAGLHQNFNISIAEWHEELKTRHDTLDKMIAVYDEDVATPAYYHGYDLNRLMKDAGLDLSLETLKEFEDQYCVPPEQSAALDDIPHLLEEMRTWETGPERAKELEQEIENICYLREHKDVVPMTTRCYGLMHSELISVPHILTNVSALDEALHEAKKQPAIWDQKRREAVEAGDFALAEELHSELLVKHQELMEVAQKRIRILKDIKGAATLQKQARDFGLKAADRLEQAKHDAEECCRRVVSDYERLPPLRKERDAAMAQKEFDYQEYQERTLNNLKENEAMQEAIYKEIEKKFIELHDLGKHRIKEAESYVIEREKLEELRAEYNEFCIVYEEHMSLVERNRAAALKTTHVGEMFKFYFDQIPGVIERFAQDCWKQTKMMLNKEQRAYPPYFAAYMEDLAELICLREKRVAEYDRRIRNLDFTIAMCKDTLDPGEAKYQDQKKELEYQRDKVQGQTELLYLETDKAVEDFDDTGTEQLLLDDGEDFIHPKVLLTERITEIKSTMISKNRYILTQETQIIERDEDACEKSTSLVKQAKQATLHTLLPSLSESSPRAGKTLEPEAPSPRSKLIFS</sequence>
<dbReference type="PANTHER" id="PTHR34732:SF4">
    <property type="entry name" value="ROD COMPONENT, PUTATIVE-RELATED"/>
    <property type="match status" value="1"/>
</dbReference>
<dbReference type="AlphaFoldDB" id="A0A7S1I1U3"/>
<dbReference type="Gene3D" id="3.80.10.10">
    <property type="entry name" value="Ribonuclease Inhibitor"/>
    <property type="match status" value="1"/>
</dbReference>
<organism evidence="2">
    <name type="scientific">Eutreptiella gymnastica</name>
    <dbReference type="NCBI Taxonomy" id="73025"/>
    <lineage>
        <taxon>Eukaryota</taxon>
        <taxon>Discoba</taxon>
        <taxon>Euglenozoa</taxon>
        <taxon>Euglenida</taxon>
        <taxon>Spirocuta</taxon>
        <taxon>Euglenophyceae</taxon>
        <taxon>Eutreptiales</taxon>
        <taxon>Eutreptiaceae</taxon>
        <taxon>Eutreptiella</taxon>
    </lineage>
</organism>
<feature type="compositionally biased region" description="Low complexity" evidence="1">
    <location>
        <begin position="208"/>
        <end position="226"/>
    </location>
</feature>
<dbReference type="EMBL" id="HBGA01025117">
    <property type="protein sequence ID" value="CAD8998232.1"/>
    <property type="molecule type" value="Transcribed_RNA"/>
</dbReference>
<dbReference type="InterPro" id="IPR007824">
    <property type="entry name" value="Flagellar_rod"/>
</dbReference>
<dbReference type="SUPFAM" id="SSF52047">
    <property type="entry name" value="RNI-like"/>
    <property type="match status" value="1"/>
</dbReference>
<feature type="region of interest" description="Disordered" evidence="1">
    <location>
        <begin position="208"/>
        <end position="227"/>
    </location>
</feature>
<dbReference type="InterPro" id="IPR032675">
    <property type="entry name" value="LRR_dom_sf"/>
</dbReference>
<evidence type="ECO:0000313" key="2">
    <source>
        <dbReference type="EMBL" id="CAD8998232.1"/>
    </source>
</evidence>
<proteinExistence type="predicted"/>
<reference evidence="2" key="1">
    <citation type="submission" date="2021-01" db="EMBL/GenBank/DDBJ databases">
        <authorList>
            <person name="Corre E."/>
            <person name="Pelletier E."/>
            <person name="Niang G."/>
            <person name="Scheremetjew M."/>
            <person name="Finn R."/>
            <person name="Kale V."/>
            <person name="Holt S."/>
            <person name="Cochrane G."/>
            <person name="Meng A."/>
            <person name="Brown T."/>
            <person name="Cohen L."/>
        </authorList>
    </citation>
    <scope>NUCLEOTIDE SEQUENCE</scope>
    <source>
        <strain evidence="2">NIES-381</strain>
    </source>
</reference>
<dbReference type="Pfam" id="PF05149">
    <property type="entry name" value="Flagellar_rod"/>
    <property type="match status" value="1"/>
</dbReference>
<gene>
    <name evidence="2" type="ORF">EGYM00392_LOCUS9302</name>
</gene>
<evidence type="ECO:0000256" key="1">
    <source>
        <dbReference type="SAM" id="MobiDB-lite"/>
    </source>
</evidence>
<dbReference type="GO" id="GO:0031514">
    <property type="term" value="C:motile cilium"/>
    <property type="evidence" value="ECO:0007669"/>
    <property type="project" value="InterPro"/>
</dbReference>
<feature type="region of interest" description="Disordered" evidence="1">
    <location>
        <begin position="816"/>
        <end position="845"/>
    </location>
</feature>
<accession>A0A7S1I1U3</accession>
<dbReference type="GO" id="GO:0005516">
    <property type="term" value="F:calmodulin binding"/>
    <property type="evidence" value="ECO:0007669"/>
    <property type="project" value="InterPro"/>
</dbReference>
<name>A0A7S1I1U3_9EUGL</name>
<dbReference type="PANTHER" id="PTHR34732">
    <property type="entry name" value="69 KDA PARAFLAGELLAR ROD PROTEIN-RELATED"/>
    <property type="match status" value="1"/>
</dbReference>
<dbReference type="InterPro" id="IPR053120">
    <property type="entry name" value="PFR_Component"/>
</dbReference>
<protein>
    <submittedName>
        <fullName evidence="2">Uncharacterized protein</fullName>
    </submittedName>
</protein>